<evidence type="ECO:0000313" key="2">
    <source>
        <dbReference type="EMBL" id="WCT57838.1"/>
    </source>
</evidence>
<dbReference type="GO" id="GO:0016747">
    <property type="term" value="F:acyltransferase activity, transferring groups other than amino-acyl groups"/>
    <property type="evidence" value="ECO:0007669"/>
    <property type="project" value="InterPro"/>
</dbReference>
<evidence type="ECO:0000259" key="1">
    <source>
        <dbReference type="PROSITE" id="PS51186"/>
    </source>
</evidence>
<sequence length="166" mass="19083">MTISTTVELTLYRPEYLADLTQFHLPEEQLQFTALPVDSLEEALTDPQRYPIVIMAERKVVGFFVLHTGQGILDYDDYTDTPLAEVMLIRALLIDSRYQGKGYARQAMELLPAWVRYHFPFIHELLLAVNERNLAAQHTYTVAGFKDLGHRPIGLAGSQRIMHYFL</sequence>
<dbReference type="SUPFAM" id="SSF55729">
    <property type="entry name" value="Acyl-CoA N-acyltransferases (Nat)"/>
    <property type="match status" value="1"/>
</dbReference>
<dbReference type="RefSeq" id="WP_273615999.1">
    <property type="nucleotide sequence ID" value="NZ_CP117416.1"/>
</dbReference>
<keyword evidence="3" id="KW-1185">Reference proteome</keyword>
<dbReference type="Pfam" id="PF00583">
    <property type="entry name" value="Acetyltransf_1"/>
    <property type="match status" value="1"/>
</dbReference>
<dbReference type="Gene3D" id="3.40.630.30">
    <property type="match status" value="1"/>
</dbReference>
<reference evidence="2 3" key="1">
    <citation type="submission" date="2023-02" db="EMBL/GenBank/DDBJ databases">
        <title>Genome sequence of Paenibacillus kyungheensis KACC 18744.</title>
        <authorList>
            <person name="Kim S."/>
            <person name="Heo J."/>
            <person name="Kwon S.-W."/>
        </authorList>
    </citation>
    <scope>NUCLEOTIDE SEQUENCE [LARGE SCALE GENOMIC DNA]</scope>
    <source>
        <strain evidence="2 3">KACC 18744</strain>
    </source>
</reference>
<dbReference type="KEGG" id="pka:PQ456_10090"/>
<dbReference type="EMBL" id="CP117416">
    <property type="protein sequence ID" value="WCT57838.1"/>
    <property type="molecule type" value="Genomic_DNA"/>
</dbReference>
<protein>
    <submittedName>
        <fullName evidence="2">GNAT family N-acetyltransferase</fullName>
    </submittedName>
</protein>
<organism evidence="2 3">
    <name type="scientific">Paenibacillus kyungheensis</name>
    <dbReference type="NCBI Taxonomy" id="1452732"/>
    <lineage>
        <taxon>Bacteria</taxon>
        <taxon>Bacillati</taxon>
        <taxon>Bacillota</taxon>
        <taxon>Bacilli</taxon>
        <taxon>Bacillales</taxon>
        <taxon>Paenibacillaceae</taxon>
        <taxon>Paenibacillus</taxon>
    </lineage>
</organism>
<gene>
    <name evidence="2" type="ORF">PQ456_10090</name>
</gene>
<feature type="domain" description="N-acetyltransferase" evidence="1">
    <location>
        <begin position="7"/>
        <end position="166"/>
    </location>
</feature>
<proteinExistence type="predicted"/>
<accession>A0AAX3M905</accession>
<dbReference type="CDD" id="cd04301">
    <property type="entry name" value="NAT_SF"/>
    <property type="match status" value="1"/>
</dbReference>
<dbReference type="Proteomes" id="UP001220509">
    <property type="component" value="Chromosome"/>
</dbReference>
<dbReference type="InterPro" id="IPR016181">
    <property type="entry name" value="Acyl_CoA_acyltransferase"/>
</dbReference>
<name>A0AAX3M905_9BACL</name>
<dbReference type="PROSITE" id="PS51186">
    <property type="entry name" value="GNAT"/>
    <property type="match status" value="1"/>
</dbReference>
<dbReference type="InterPro" id="IPR000182">
    <property type="entry name" value="GNAT_dom"/>
</dbReference>
<evidence type="ECO:0000313" key="3">
    <source>
        <dbReference type="Proteomes" id="UP001220509"/>
    </source>
</evidence>
<dbReference type="AlphaFoldDB" id="A0AAX3M905"/>